<name>A0ACB9H4E5_CICIN</name>
<evidence type="ECO:0000313" key="1">
    <source>
        <dbReference type="EMBL" id="KAI3790203.1"/>
    </source>
</evidence>
<comment type="caution">
    <text evidence="1">The sequence shown here is derived from an EMBL/GenBank/DDBJ whole genome shotgun (WGS) entry which is preliminary data.</text>
</comment>
<sequence length="101" mass="11383">MTYNLFQQQDHKLAKTRKNNKNKQEKIVYGFLPVDPASDVNVDPFLIESHHQSIMNKLIRRSGISDGDASLYQCTHGFDGLGEQPAFELDRAAASQSEMIS</sequence>
<proteinExistence type="predicted"/>
<organism evidence="1 2">
    <name type="scientific">Cichorium intybus</name>
    <name type="common">Chicory</name>
    <dbReference type="NCBI Taxonomy" id="13427"/>
    <lineage>
        <taxon>Eukaryota</taxon>
        <taxon>Viridiplantae</taxon>
        <taxon>Streptophyta</taxon>
        <taxon>Embryophyta</taxon>
        <taxon>Tracheophyta</taxon>
        <taxon>Spermatophyta</taxon>
        <taxon>Magnoliopsida</taxon>
        <taxon>eudicotyledons</taxon>
        <taxon>Gunneridae</taxon>
        <taxon>Pentapetalae</taxon>
        <taxon>asterids</taxon>
        <taxon>campanulids</taxon>
        <taxon>Asterales</taxon>
        <taxon>Asteraceae</taxon>
        <taxon>Cichorioideae</taxon>
        <taxon>Cichorieae</taxon>
        <taxon>Cichoriinae</taxon>
        <taxon>Cichorium</taxon>
    </lineage>
</organism>
<evidence type="ECO:0000313" key="2">
    <source>
        <dbReference type="Proteomes" id="UP001055811"/>
    </source>
</evidence>
<gene>
    <name evidence="1" type="ORF">L2E82_03067</name>
</gene>
<dbReference type="Proteomes" id="UP001055811">
    <property type="component" value="Linkage Group LG01"/>
</dbReference>
<protein>
    <submittedName>
        <fullName evidence="1">Uncharacterized protein</fullName>
    </submittedName>
</protein>
<reference evidence="2" key="1">
    <citation type="journal article" date="2022" name="Mol. Ecol. Resour.">
        <title>The genomes of chicory, endive, great burdock and yacon provide insights into Asteraceae palaeo-polyploidization history and plant inulin production.</title>
        <authorList>
            <person name="Fan W."/>
            <person name="Wang S."/>
            <person name="Wang H."/>
            <person name="Wang A."/>
            <person name="Jiang F."/>
            <person name="Liu H."/>
            <person name="Zhao H."/>
            <person name="Xu D."/>
            <person name="Zhang Y."/>
        </authorList>
    </citation>
    <scope>NUCLEOTIDE SEQUENCE [LARGE SCALE GENOMIC DNA]</scope>
    <source>
        <strain evidence="2">cv. Punajuju</strain>
    </source>
</reference>
<dbReference type="EMBL" id="CM042009">
    <property type="protein sequence ID" value="KAI3790203.1"/>
    <property type="molecule type" value="Genomic_DNA"/>
</dbReference>
<keyword evidence="2" id="KW-1185">Reference proteome</keyword>
<accession>A0ACB9H4E5</accession>
<reference evidence="1 2" key="2">
    <citation type="journal article" date="2022" name="Mol. Ecol. Resour.">
        <title>The genomes of chicory, endive, great burdock and yacon provide insights into Asteraceae paleo-polyploidization history and plant inulin production.</title>
        <authorList>
            <person name="Fan W."/>
            <person name="Wang S."/>
            <person name="Wang H."/>
            <person name="Wang A."/>
            <person name="Jiang F."/>
            <person name="Liu H."/>
            <person name="Zhao H."/>
            <person name="Xu D."/>
            <person name="Zhang Y."/>
        </authorList>
    </citation>
    <scope>NUCLEOTIDE SEQUENCE [LARGE SCALE GENOMIC DNA]</scope>
    <source>
        <strain evidence="2">cv. Punajuju</strain>
        <tissue evidence="1">Leaves</tissue>
    </source>
</reference>